<dbReference type="InterPro" id="IPR041307">
    <property type="entry name" value="WcbI"/>
</dbReference>
<dbReference type="Gene3D" id="3.40.50.12080">
    <property type="match status" value="1"/>
</dbReference>
<comment type="caution">
    <text evidence="2">The sequence shown here is derived from an EMBL/GenBank/DDBJ whole genome shotgun (WGS) entry which is preliminary data.</text>
</comment>
<sequence>MTMHPAVDGRTGHYAEFYGVRELPGPEVLVVLGNCQSEALRLLISSGPEDPAIPPTVRIPPVFELTAADLPRLQRVLQRTRVLVAQPIRADYRGLPLGAEQLASQLPSASSVVRIPVLYDSGLFPWVVTLRHPSRPEEDPPVVPYHDLRTLAEAATELSGGPRAAARPPAVRLPLAPERIRHLAEQSLSRLLAREKAHGTVALAERLRHVTVPAFHTVNHPANEVLALLASAVRSQLGADPAVVLPRRTLLGEVLAPLEPQVLTALGLEGPSRAGWTVGGEPVTEAAVRAAQLEWYRANPVVVEAGIDRHRQLMADLGLGG</sequence>
<protein>
    <submittedName>
        <fullName evidence="2">WcbI family polysaccharide biosynthesis putative acetyltransferase</fullName>
    </submittedName>
</protein>
<feature type="domain" description="Polysaccharide biosynthesis enzyme WcbI" evidence="1">
    <location>
        <begin position="29"/>
        <end position="240"/>
    </location>
</feature>
<accession>A0ABV0IFD3</accession>
<dbReference type="Proteomes" id="UP001484097">
    <property type="component" value="Unassembled WGS sequence"/>
</dbReference>
<name>A0ABV0IFD3_9MICC</name>
<evidence type="ECO:0000259" key="1">
    <source>
        <dbReference type="Pfam" id="PF18588"/>
    </source>
</evidence>
<dbReference type="EMBL" id="JBDXMX010000002">
    <property type="protein sequence ID" value="MEO9246847.1"/>
    <property type="molecule type" value="Genomic_DNA"/>
</dbReference>
<dbReference type="Pfam" id="PF18588">
    <property type="entry name" value="WcbI"/>
    <property type="match status" value="1"/>
</dbReference>
<dbReference type="RefSeq" id="WP_347919169.1">
    <property type="nucleotide sequence ID" value="NZ_JBDXMX010000002.1"/>
</dbReference>
<organism evidence="2 3">
    <name type="scientific">Citricoccus nitrophenolicus</name>
    <dbReference type="NCBI Taxonomy" id="863575"/>
    <lineage>
        <taxon>Bacteria</taxon>
        <taxon>Bacillati</taxon>
        <taxon>Actinomycetota</taxon>
        <taxon>Actinomycetes</taxon>
        <taxon>Micrococcales</taxon>
        <taxon>Micrococcaceae</taxon>
        <taxon>Citricoccus</taxon>
    </lineage>
</organism>
<evidence type="ECO:0000313" key="3">
    <source>
        <dbReference type="Proteomes" id="UP001484097"/>
    </source>
</evidence>
<keyword evidence="3" id="KW-1185">Reference proteome</keyword>
<reference evidence="2 3" key="1">
    <citation type="submission" date="2024-05" db="EMBL/GenBank/DDBJ databases">
        <authorList>
            <person name="Yi C."/>
        </authorList>
    </citation>
    <scope>NUCLEOTIDE SEQUENCE [LARGE SCALE GENOMIC DNA]</scope>
    <source>
        <strain evidence="2 3">XS13</strain>
    </source>
</reference>
<evidence type="ECO:0000313" key="2">
    <source>
        <dbReference type="EMBL" id="MEO9246847.1"/>
    </source>
</evidence>
<gene>
    <name evidence="2" type="ORF">ABDK96_04060</name>
</gene>
<proteinExistence type="predicted"/>